<protein>
    <recommendedName>
        <fullName evidence="5">Probable membrane transporter protein</fullName>
    </recommendedName>
</protein>
<sequence length="353" mass="37008">MLQGAEGSGEAAPPQPSLNNALRQAVRVASLPQKRSYQREPGAGKAACKFICPLLKCQLMPFSFSAWEAWLAIVSGLFGVGGGFLLTPLLILYGVPPAVAVGTQANQIVASSMAGVLAHMRRGNVDIKMGLVLLAGGLVGSVIGVWLFSLLRRLGHIDLAISLSYVVFLGIVGGLMFLESALTLVRRRKGSTSSVARGPGRHTWMHGLPFKMRFRHSKLYISALLPLGIGMLVGILAAVMGVGGGFVMVPAMIYLLGMPTQVVVGTSLFQIIFVAACTAILQAAFNQTVDVFLALLLLAGAVVGARAGARAGARLRGEQLRVLLALVVLLVCGKLAYDLMAPPGDVFSLGIVP</sequence>
<evidence type="ECO:0000256" key="2">
    <source>
        <dbReference type="ARBA" id="ARBA00022692"/>
    </source>
</evidence>
<feature type="transmembrane region" description="Helical" evidence="5">
    <location>
        <begin position="291"/>
        <end position="308"/>
    </location>
</feature>
<dbReference type="PANTHER" id="PTHR43701">
    <property type="entry name" value="MEMBRANE TRANSPORTER PROTEIN MJ0441-RELATED"/>
    <property type="match status" value="1"/>
</dbReference>
<dbReference type="InterPro" id="IPR051598">
    <property type="entry name" value="TSUP/Inactive_protease-like"/>
</dbReference>
<comment type="similarity">
    <text evidence="5">Belongs to the 4-toluene sulfonate uptake permease (TSUP) (TC 2.A.102) family.</text>
</comment>
<evidence type="ECO:0000256" key="4">
    <source>
        <dbReference type="ARBA" id="ARBA00023136"/>
    </source>
</evidence>
<dbReference type="STRING" id="1150469.RSPPHO_01197"/>
<reference evidence="6 7" key="1">
    <citation type="submission" date="2012-02" db="EMBL/GenBank/DDBJ databases">
        <title>Shotgun genome sequence of Phaeospirillum photometricum DSM 122.</title>
        <authorList>
            <person name="Duquesne K."/>
            <person name="Sturgis J."/>
        </authorList>
    </citation>
    <scope>NUCLEOTIDE SEQUENCE [LARGE SCALE GENOMIC DNA]</scope>
    <source>
        <strain evidence="7">DSM122</strain>
    </source>
</reference>
<proteinExistence type="inferred from homology"/>
<feature type="transmembrane region" description="Helical" evidence="5">
    <location>
        <begin position="268"/>
        <end position="285"/>
    </location>
</feature>
<dbReference type="PANTHER" id="PTHR43701:SF12">
    <property type="entry name" value="MEMBRANE TRANSPORTER PROTEIN YTNM-RELATED"/>
    <property type="match status" value="1"/>
</dbReference>
<dbReference type="KEGG" id="rpm:RSPPHO_01197"/>
<feature type="transmembrane region" description="Helical" evidence="5">
    <location>
        <begin position="320"/>
        <end position="337"/>
    </location>
</feature>
<evidence type="ECO:0000313" key="6">
    <source>
        <dbReference type="EMBL" id="CCG07823.1"/>
    </source>
</evidence>
<dbReference type="EMBL" id="HE663493">
    <property type="protein sequence ID" value="CCG07823.1"/>
    <property type="molecule type" value="Genomic_DNA"/>
</dbReference>
<dbReference type="AlphaFoldDB" id="H6SSE4"/>
<dbReference type="eggNOG" id="COG0730">
    <property type="taxonomic scope" value="Bacteria"/>
</dbReference>
<gene>
    <name evidence="6" type="ORF">RSPPHO_01197</name>
</gene>
<comment type="subcellular location">
    <subcellularLocation>
        <location evidence="5">Cell membrane</location>
        <topology evidence="5">Multi-pass membrane protein</topology>
    </subcellularLocation>
    <subcellularLocation>
        <location evidence="1">Membrane</location>
        <topology evidence="1">Multi-pass membrane protein</topology>
    </subcellularLocation>
</comment>
<feature type="transmembrane region" description="Helical" evidence="5">
    <location>
        <begin position="163"/>
        <end position="185"/>
    </location>
</feature>
<dbReference type="HOGENOM" id="CLU_045498_0_0_5"/>
<name>H6SSE4_PARPM</name>
<feature type="transmembrane region" description="Helical" evidence="5">
    <location>
        <begin position="219"/>
        <end position="239"/>
    </location>
</feature>
<keyword evidence="2 5" id="KW-0812">Transmembrane</keyword>
<dbReference type="GO" id="GO:0005886">
    <property type="term" value="C:plasma membrane"/>
    <property type="evidence" value="ECO:0007669"/>
    <property type="project" value="UniProtKB-SubCell"/>
</dbReference>
<keyword evidence="7" id="KW-1185">Reference proteome</keyword>
<accession>H6SSE4</accession>
<keyword evidence="5" id="KW-1003">Cell membrane</keyword>
<organism evidence="6 7">
    <name type="scientific">Pararhodospirillum photometricum DSM 122</name>
    <dbReference type="NCBI Taxonomy" id="1150469"/>
    <lineage>
        <taxon>Bacteria</taxon>
        <taxon>Pseudomonadati</taxon>
        <taxon>Pseudomonadota</taxon>
        <taxon>Alphaproteobacteria</taxon>
        <taxon>Rhodospirillales</taxon>
        <taxon>Rhodospirillaceae</taxon>
        <taxon>Pararhodospirillum</taxon>
    </lineage>
</organism>
<dbReference type="Pfam" id="PF01925">
    <property type="entry name" value="TauE"/>
    <property type="match status" value="1"/>
</dbReference>
<feature type="transmembrane region" description="Helical" evidence="5">
    <location>
        <begin position="130"/>
        <end position="151"/>
    </location>
</feature>
<dbReference type="InterPro" id="IPR002781">
    <property type="entry name" value="TM_pro_TauE-like"/>
</dbReference>
<feature type="transmembrane region" description="Helical" evidence="5">
    <location>
        <begin position="69"/>
        <end position="93"/>
    </location>
</feature>
<dbReference type="Proteomes" id="UP000033220">
    <property type="component" value="Chromosome DSM 122"/>
</dbReference>
<evidence type="ECO:0000256" key="1">
    <source>
        <dbReference type="ARBA" id="ARBA00004141"/>
    </source>
</evidence>
<dbReference type="PATRIC" id="fig|1150469.3.peg.1356"/>
<evidence type="ECO:0000313" key="7">
    <source>
        <dbReference type="Proteomes" id="UP000033220"/>
    </source>
</evidence>
<keyword evidence="4 5" id="KW-0472">Membrane</keyword>
<keyword evidence="3 5" id="KW-1133">Transmembrane helix</keyword>
<evidence type="ECO:0000256" key="5">
    <source>
        <dbReference type="RuleBase" id="RU363041"/>
    </source>
</evidence>
<evidence type="ECO:0000256" key="3">
    <source>
        <dbReference type="ARBA" id="ARBA00022989"/>
    </source>
</evidence>